<dbReference type="InterPro" id="IPR036237">
    <property type="entry name" value="Xyl_isomerase-like_sf"/>
</dbReference>
<dbReference type="Pfam" id="PF01261">
    <property type="entry name" value="AP_endonuc_2"/>
    <property type="match status" value="1"/>
</dbReference>
<dbReference type="PANTHER" id="PTHR12110:SF48">
    <property type="entry name" value="BLL3656 PROTEIN"/>
    <property type="match status" value="1"/>
</dbReference>
<evidence type="ECO:0000259" key="1">
    <source>
        <dbReference type="Pfam" id="PF01261"/>
    </source>
</evidence>
<proteinExistence type="predicted"/>
<keyword evidence="3" id="KW-1185">Reference proteome</keyword>
<comment type="caution">
    <text evidence="2">The sequence shown here is derived from an EMBL/GenBank/DDBJ whole genome shotgun (WGS) entry which is preliminary data.</text>
</comment>
<dbReference type="SUPFAM" id="SSF51658">
    <property type="entry name" value="Xylose isomerase-like"/>
    <property type="match status" value="1"/>
</dbReference>
<evidence type="ECO:0000313" key="3">
    <source>
        <dbReference type="Proteomes" id="UP000247892"/>
    </source>
</evidence>
<dbReference type="PANTHER" id="PTHR12110">
    <property type="entry name" value="HYDROXYPYRUVATE ISOMERASE"/>
    <property type="match status" value="1"/>
</dbReference>
<accession>A0A318LQ87</accession>
<dbReference type="RefSeq" id="WP_110336583.1">
    <property type="nucleotide sequence ID" value="NZ_MASU01000005.1"/>
</dbReference>
<dbReference type="InterPro" id="IPR050312">
    <property type="entry name" value="IolE/XylAMocC-like"/>
</dbReference>
<dbReference type="EMBL" id="MASU01000005">
    <property type="protein sequence ID" value="PXY36571.1"/>
    <property type="molecule type" value="Genomic_DNA"/>
</dbReference>
<protein>
    <recommendedName>
        <fullName evidence="1">Xylose isomerase-like TIM barrel domain-containing protein</fullName>
    </recommendedName>
</protein>
<dbReference type="AlphaFoldDB" id="A0A318LQ87"/>
<dbReference type="InterPro" id="IPR013022">
    <property type="entry name" value="Xyl_isomerase-like_TIM-brl"/>
</dbReference>
<feature type="domain" description="Xylose isomerase-like TIM barrel" evidence="1">
    <location>
        <begin position="21"/>
        <end position="242"/>
    </location>
</feature>
<dbReference type="Gene3D" id="3.20.20.150">
    <property type="entry name" value="Divalent-metal-dependent TIM barrel enzymes"/>
    <property type="match status" value="1"/>
</dbReference>
<dbReference type="Proteomes" id="UP000247892">
    <property type="component" value="Unassembled WGS sequence"/>
</dbReference>
<organism evidence="2 3">
    <name type="scientific">Prauserella flavalba</name>
    <dbReference type="NCBI Taxonomy" id="1477506"/>
    <lineage>
        <taxon>Bacteria</taxon>
        <taxon>Bacillati</taxon>
        <taxon>Actinomycetota</taxon>
        <taxon>Actinomycetes</taxon>
        <taxon>Pseudonocardiales</taxon>
        <taxon>Pseudonocardiaceae</taxon>
        <taxon>Prauserella</taxon>
    </lineage>
</organism>
<gene>
    <name evidence="2" type="ORF">BA062_14420</name>
</gene>
<dbReference type="OrthoDB" id="9780241at2"/>
<evidence type="ECO:0000313" key="2">
    <source>
        <dbReference type="EMBL" id="PXY36571.1"/>
    </source>
</evidence>
<sequence>MGRRIALACLDFLDDEPEVHVAAAAEAGFDAVTLRVAGSREPVTGDLGRDPRRRGRTLAALRSTGLGVLDVEALRLSTRLSRAEVTAAIELAAECGAAHLLVVNTELAPAEAAGRLAAIVEEAAPAGVLPCLEPMVFTRCRTLAEAIAVAVPAGAGVLVDALHLYRSGGGVAEVAAAVATHGDALFPYLQLCDAPLAAPEGGMEALRAEALAARLLPGDGELDLTGLIAALPGRAVSVEAPTVTTRGMAPLDRARAAWSAVATLDRPQQTSTVKEAS</sequence>
<name>A0A318LQ87_9PSEU</name>
<reference evidence="2 3" key="1">
    <citation type="submission" date="2016-07" db="EMBL/GenBank/DDBJ databases">
        <title>Draft genome sequence of Prauserella sp. YIM 121212, isolated from alkaline soil.</title>
        <authorList>
            <person name="Ruckert C."/>
            <person name="Albersmeier A."/>
            <person name="Jiang C.-L."/>
            <person name="Jiang Y."/>
            <person name="Kalinowski J."/>
            <person name="Schneider O."/>
            <person name="Winkler A."/>
            <person name="Zotchev S.B."/>
        </authorList>
    </citation>
    <scope>NUCLEOTIDE SEQUENCE [LARGE SCALE GENOMIC DNA]</scope>
    <source>
        <strain evidence="2 3">YIM 121212</strain>
    </source>
</reference>